<name>K2JZ79_9GAMM</name>
<comment type="function">
    <text evidence="8">May be involved in cell division.</text>
</comment>
<evidence type="ECO:0000256" key="10">
    <source>
        <dbReference type="SAM" id="SignalP"/>
    </source>
</evidence>
<evidence type="ECO:0000256" key="7">
    <source>
        <dbReference type="ARBA" id="ARBA00023288"/>
    </source>
</evidence>
<organism evidence="11 12">
    <name type="scientific">Idiomarina xiamenensis 10-D-4</name>
    <dbReference type="NCBI Taxonomy" id="740709"/>
    <lineage>
        <taxon>Bacteria</taxon>
        <taxon>Pseudomonadati</taxon>
        <taxon>Pseudomonadota</taxon>
        <taxon>Gammaproteobacteria</taxon>
        <taxon>Alteromonadales</taxon>
        <taxon>Idiomarinaceae</taxon>
        <taxon>Idiomarina</taxon>
    </lineage>
</organism>
<evidence type="ECO:0000256" key="2">
    <source>
        <dbReference type="ARBA" id="ARBA00022729"/>
    </source>
</evidence>
<evidence type="ECO:0000256" key="3">
    <source>
        <dbReference type="ARBA" id="ARBA00022737"/>
    </source>
</evidence>
<dbReference type="InterPro" id="IPR050498">
    <property type="entry name" value="Ycf3"/>
</dbReference>
<dbReference type="NCBIfam" id="NF008391">
    <property type="entry name" value="PRK11189.1"/>
    <property type="match status" value="1"/>
</dbReference>
<evidence type="ECO:0000256" key="8">
    <source>
        <dbReference type="PIRNR" id="PIRNR004654"/>
    </source>
</evidence>
<protein>
    <recommendedName>
        <fullName evidence="8">Lipoprotein NlpI</fullName>
    </recommendedName>
</protein>
<comment type="caution">
    <text evidence="11">The sequence shown here is derived from an EMBL/GenBank/DDBJ whole genome shotgun (WGS) entry which is preliminary data.</text>
</comment>
<dbReference type="Proteomes" id="UP000014115">
    <property type="component" value="Unassembled WGS sequence"/>
</dbReference>
<evidence type="ECO:0000256" key="5">
    <source>
        <dbReference type="ARBA" id="ARBA00023136"/>
    </source>
</evidence>
<evidence type="ECO:0000313" key="11">
    <source>
        <dbReference type="EMBL" id="EKE79922.1"/>
    </source>
</evidence>
<dbReference type="Gene3D" id="1.25.40.10">
    <property type="entry name" value="Tetratricopeptide repeat domain"/>
    <property type="match status" value="1"/>
</dbReference>
<comment type="subunit">
    <text evidence="8">Homodimer.</text>
</comment>
<dbReference type="InterPro" id="IPR023605">
    <property type="entry name" value="Lipoprotein_NlpI"/>
</dbReference>
<dbReference type="SUPFAM" id="SSF48452">
    <property type="entry name" value="TPR-like"/>
    <property type="match status" value="1"/>
</dbReference>
<keyword evidence="2 10" id="KW-0732">Signal</keyword>
<dbReference type="PROSITE" id="PS50005">
    <property type="entry name" value="TPR"/>
    <property type="match status" value="1"/>
</dbReference>
<proteinExistence type="predicted"/>
<dbReference type="GO" id="GO:0005886">
    <property type="term" value="C:plasma membrane"/>
    <property type="evidence" value="ECO:0007669"/>
    <property type="project" value="UniProtKB-SubCell"/>
</dbReference>
<keyword evidence="3" id="KW-0677">Repeat</keyword>
<keyword evidence="4 9" id="KW-0802">TPR repeat</keyword>
<feature type="repeat" description="TPR" evidence="9">
    <location>
        <begin position="101"/>
        <end position="134"/>
    </location>
</feature>
<feature type="signal peptide" evidence="10">
    <location>
        <begin position="1"/>
        <end position="23"/>
    </location>
</feature>
<dbReference type="SMART" id="SM00028">
    <property type="entry name" value="TPR"/>
    <property type="match status" value="3"/>
</dbReference>
<dbReference type="PANTHER" id="PTHR44858:SF1">
    <property type="entry name" value="UDP-N-ACETYLGLUCOSAMINE--PEPTIDE N-ACETYLGLUCOSAMINYLTRANSFERASE SPINDLY-RELATED"/>
    <property type="match status" value="1"/>
</dbReference>
<keyword evidence="1 8" id="KW-1003">Cell membrane</keyword>
<dbReference type="AlphaFoldDB" id="K2JZ79"/>
<dbReference type="PANTHER" id="PTHR44858">
    <property type="entry name" value="TETRATRICOPEPTIDE REPEAT PROTEIN 6"/>
    <property type="match status" value="1"/>
</dbReference>
<sequence length="297" mass="34356">MSRQIVRALAVASLLTLSGCASMTSQPSQQMANLILAEPEQPTFRHEIELAKISDMLTKPLNDDERAVLFYRRGALYDAMGLRTLARIDFNRALEFQPRLADAYNYLGIHYTQMGEFQYAYEAFDAVIELEPDHDYAYLNRGIAGYYDNRDDIAEDDIGRHYQAQTDDPYRVLWLYFGETLSSPERALTELRKHRQAIAADDWALNIIDLYLGDLSERQFLKRMAQQLAEDETLSERLCEAYFYLGKFKQLQGQHAQAMNYFKLALATNVYEFVEHRYAALELSRSREQVNAQQAQP</sequence>
<dbReference type="InterPro" id="IPR019734">
    <property type="entry name" value="TPR_rpt"/>
</dbReference>
<gene>
    <name evidence="11" type="ORF">A10D4_12483</name>
</gene>
<dbReference type="EMBL" id="AMRG01000020">
    <property type="protein sequence ID" value="EKE79922.1"/>
    <property type="molecule type" value="Genomic_DNA"/>
</dbReference>
<evidence type="ECO:0000256" key="1">
    <source>
        <dbReference type="ARBA" id="ARBA00022475"/>
    </source>
</evidence>
<evidence type="ECO:0000256" key="4">
    <source>
        <dbReference type="ARBA" id="ARBA00022803"/>
    </source>
</evidence>
<keyword evidence="6" id="KW-0564">Palmitate</keyword>
<accession>K2JZ79</accession>
<keyword evidence="5 8" id="KW-0472">Membrane</keyword>
<feature type="chain" id="PRO_5003862407" description="Lipoprotein NlpI" evidence="10">
    <location>
        <begin position="24"/>
        <end position="297"/>
    </location>
</feature>
<evidence type="ECO:0000256" key="9">
    <source>
        <dbReference type="PROSITE-ProRule" id="PRU00339"/>
    </source>
</evidence>
<dbReference type="eggNOG" id="COG4785">
    <property type="taxonomic scope" value="Bacteria"/>
</dbReference>
<dbReference type="PROSITE" id="PS51257">
    <property type="entry name" value="PROKAR_LIPOPROTEIN"/>
    <property type="match status" value="1"/>
</dbReference>
<dbReference type="OrthoDB" id="509324at2"/>
<keyword evidence="7 11" id="KW-0449">Lipoprotein</keyword>
<dbReference type="PATRIC" id="fig|740709.3.peg.2522"/>
<dbReference type="InterPro" id="IPR011990">
    <property type="entry name" value="TPR-like_helical_dom_sf"/>
</dbReference>
<keyword evidence="12" id="KW-1185">Reference proteome</keyword>
<dbReference type="Pfam" id="PF00515">
    <property type="entry name" value="TPR_1"/>
    <property type="match status" value="1"/>
</dbReference>
<evidence type="ECO:0000313" key="12">
    <source>
        <dbReference type="Proteomes" id="UP000014115"/>
    </source>
</evidence>
<dbReference type="STRING" id="740709.A10D4_12483"/>
<dbReference type="PROSITE" id="PS50293">
    <property type="entry name" value="TPR_REGION"/>
    <property type="match status" value="1"/>
</dbReference>
<dbReference type="RefSeq" id="WP_008489908.1">
    <property type="nucleotide sequence ID" value="NZ_AMRG01000020.1"/>
</dbReference>
<evidence type="ECO:0000256" key="6">
    <source>
        <dbReference type="ARBA" id="ARBA00023139"/>
    </source>
</evidence>
<dbReference type="PIRSF" id="PIRSF004654">
    <property type="entry name" value="NlpI"/>
    <property type="match status" value="1"/>
</dbReference>
<comment type="subcellular location">
    <subcellularLocation>
        <location evidence="8">Cell membrane</location>
    </subcellularLocation>
</comment>
<reference evidence="11 12" key="1">
    <citation type="journal article" date="2012" name="J. Bacteriol.">
        <title>Genome Sequence of Idiomarina xiamenensis Type Strain 10-D-4.</title>
        <authorList>
            <person name="Lai Q."/>
            <person name="Wang L."/>
            <person name="Wang W."/>
            <person name="Shao Z."/>
        </authorList>
    </citation>
    <scope>NUCLEOTIDE SEQUENCE [LARGE SCALE GENOMIC DNA]</scope>
    <source>
        <strain evidence="11 12">10-D-4</strain>
    </source>
</reference>